<evidence type="ECO:0000256" key="3">
    <source>
        <dbReference type="ARBA" id="ARBA00023125"/>
    </source>
</evidence>
<dbReference type="PANTHER" id="PTHR30346:SF29">
    <property type="entry name" value="LYSR SUBSTRATE-BINDING"/>
    <property type="match status" value="1"/>
</dbReference>
<dbReference type="Gene3D" id="1.10.10.10">
    <property type="entry name" value="Winged helix-like DNA-binding domain superfamily/Winged helix DNA-binding domain"/>
    <property type="match status" value="1"/>
</dbReference>
<dbReference type="Pfam" id="PF00126">
    <property type="entry name" value="HTH_1"/>
    <property type="match status" value="1"/>
</dbReference>
<dbReference type="GO" id="GO:0032993">
    <property type="term" value="C:protein-DNA complex"/>
    <property type="evidence" value="ECO:0007669"/>
    <property type="project" value="TreeGrafter"/>
</dbReference>
<proteinExistence type="inferred from homology"/>
<gene>
    <name evidence="6" type="ORF">Prum_039060</name>
</gene>
<dbReference type="Proteomes" id="UP000482960">
    <property type="component" value="Unassembled WGS sequence"/>
</dbReference>
<dbReference type="InterPro" id="IPR036390">
    <property type="entry name" value="WH_DNA-bd_sf"/>
</dbReference>
<dbReference type="SUPFAM" id="SSF53850">
    <property type="entry name" value="Periplasmic binding protein-like II"/>
    <property type="match status" value="1"/>
</dbReference>
<keyword evidence="2" id="KW-0805">Transcription regulation</keyword>
<keyword evidence="3" id="KW-0238">DNA-binding</keyword>
<dbReference type="PANTHER" id="PTHR30346">
    <property type="entry name" value="TRANSCRIPTIONAL DUAL REGULATOR HCAR-RELATED"/>
    <property type="match status" value="1"/>
</dbReference>
<evidence type="ECO:0000313" key="6">
    <source>
        <dbReference type="EMBL" id="GFJ90264.1"/>
    </source>
</evidence>
<dbReference type="Gene3D" id="3.40.190.10">
    <property type="entry name" value="Periplasmic binding protein-like II"/>
    <property type="match status" value="2"/>
</dbReference>
<dbReference type="PRINTS" id="PR00039">
    <property type="entry name" value="HTHLYSR"/>
</dbReference>
<dbReference type="SUPFAM" id="SSF46785">
    <property type="entry name" value="Winged helix' DNA-binding domain"/>
    <property type="match status" value="1"/>
</dbReference>
<organism evidence="6 7">
    <name type="scientific">Phytohabitans rumicis</name>
    <dbReference type="NCBI Taxonomy" id="1076125"/>
    <lineage>
        <taxon>Bacteria</taxon>
        <taxon>Bacillati</taxon>
        <taxon>Actinomycetota</taxon>
        <taxon>Actinomycetes</taxon>
        <taxon>Micromonosporales</taxon>
        <taxon>Micromonosporaceae</taxon>
    </lineage>
</organism>
<comment type="caution">
    <text evidence="6">The sequence shown here is derived from an EMBL/GenBank/DDBJ whole genome shotgun (WGS) entry which is preliminary data.</text>
</comment>
<dbReference type="EMBL" id="BLPG01000001">
    <property type="protein sequence ID" value="GFJ90264.1"/>
    <property type="molecule type" value="Genomic_DNA"/>
</dbReference>
<dbReference type="GO" id="GO:0003677">
    <property type="term" value="F:DNA binding"/>
    <property type="evidence" value="ECO:0007669"/>
    <property type="project" value="UniProtKB-KW"/>
</dbReference>
<keyword evidence="7" id="KW-1185">Reference proteome</keyword>
<dbReference type="PROSITE" id="PS50931">
    <property type="entry name" value="HTH_LYSR"/>
    <property type="match status" value="1"/>
</dbReference>
<evidence type="ECO:0000256" key="1">
    <source>
        <dbReference type="ARBA" id="ARBA00009437"/>
    </source>
</evidence>
<dbReference type="GO" id="GO:0003700">
    <property type="term" value="F:DNA-binding transcription factor activity"/>
    <property type="evidence" value="ECO:0007669"/>
    <property type="project" value="InterPro"/>
</dbReference>
<dbReference type="InterPro" id="IPR005119">
    <property type="entry name" value="LysR_subst-bd"/>
</dbReference>
<dbReference type="InterPro" id="IPR036388">
    <property type="entry name" value="WH-like_DNA-bd_sf"/>
</dbReference>
<reference evidence="6 7" key="1">
    <citation type="submission" date="2020-03" db="EMBL/GenBank/DDBJ databases">
        <title>Whole genome shotgun sequence of Phytohabitans rumicis NBRC 108638.</title>
        <authorList>
            <person name="Komaki H."/>
            <person name="Tamura T."/>
        </authorList>
    </citation>
    <scope>NUCLEOTIDE SEQUENCE [LARGE SCALE GENOMIC DNA]</scope>
    <source>
        <strain evidence="6 7">NBRC 108638</strain>
    </source>
</reference>
<accession>A0A6V8L293</accession>
<evidence type="ECO:0000256" key="4">
    <source>
        <dbReference type="ARBA" id="ARBA00023163"/>
    </source>
</evidence>
<protein>
    <submittedName>
        <fullName evidence="6">Transcriptional regulator</fullName>
    </submittedName>
</protein>
<comment type="similarity">
    <text evidence="1">Belongs to the LysR transcriptional regulatory family.</text>
</comment>
<evidence type="ECO:0000259" key="5">
    <source>
        <dbReference type="PROSITE" id="PS50931"/>
    </source>
</evidence>
<feature type="domain" description="HTH lysR-type" evidence="5">
    <location>
        <begin position="14"/>
        <end position="71"/>
    </location>
</feature>
<dbReference type="AlphaFoldDB" id="A0A6V8L293"/>
<dbReference type="FunFam" id="1.10.10.10:FF:000001">
    <property type="entry name" value="LysR family transcriptional regulator"/>
    <property type="match status" value="1"/>
</dbReference>
<keyword evidence="4" id="KW-0804">Transcription</keyword>
<sequence>MCPVGILGRVDPGPPQREIACFVQVAERLSFSRAAAALGMTQPAVSQAVARLERTLGLRLFDRSSREVALSDAGKVLLPYAEAMLDHAAAFTAEAARLAEPASESIRLAYCPLVGALAARVARRLARRSPEIEVELRRAGWSAATAELTQGYAAAAFMTTPFPTGYAMTARFHVPVTHLAVPAASRLATATRLGLDQLCGVLLPRLRPPGSVWHALASRLRSPAVPADLDDLPAALDLVAAGRGLLAAPHLLVETVRRPDVRFVPLDAGDLRMTYGLVWSPERASADVMALVQSGRQILRVQ</sequence>
<name>A0A6V8L293_9ACTN</name>
<reference evidence="6 7" key="2">
    <citation type="submission" date="2020-03" db="EMBL/GenBank/DDBJ databases">
        <authorList>
            <person name="Ichikawa N."/>
            <person name="Kimura A."/>
            <person name="Kitahashi Y."/>
            <person name="Uohara A."/>
        </authorList>
    </citation>
    <scope>NUCLEOTIDE SEQUENCE [LARGE SCALE GENOMIC DNA]</scope>
    <source>
        <strain evidence="6 7">NBRC 108638</strain>
    </source>
</reference>
<evidence type="ECO:0000256" key="2">
    <source>
        <dbReference type="ARBA" id="ARBA00023015"/>
    </source>
</evidence>
<dbReference type="Pfam" id="PF03466">
    <property type="entry name" value="LysR_substrate"/>
    <property type="match status" value="1"/>
</dbReference>
<evidence type="ECO:0000313" key="7">
    <source>
        <dbReference type="Proteomes" id="UP000482960"/>
    </source>
</evidence>
<dbReference type="InterPro" id="IPR000847">
    <property type="entry name" value="LysR_HTH_N"/>
</dbReference>